<reference evidence="20 21" key="1">
    <citation type="journal article" date="2012" name="J. Bacteriol.">
        <title>Genome sequence of Sphingobium indicum B90A, a hexachlorocyclohexane-degrading bacterium.</title>
        <authorList>
            <person name="Anand S."/>
            <person name="Sangwan N."/>
            <person name="Lata P."/>
            <person name="Kaur J."/>
            <person name="Dua A."/>
            <person name="Singh A.K."/>
            <person name="Verma M."/>
            <person name="Kaur J."/>
            <person name="Khurana J.P."/>
            <person name="Khurana P."/>
            <person name="Mathur S."/>
            <person name="Lal R."/>
        </authorList>
    </citation>
    <scope>NUCLEOTIDE SEQUENCE [LARGE SCALE GENOMIC DNA]</scope>
    <source>
        <strain evidence="21">DSM 16412 / CCM 7286 / MTCC 6364 / B90A</strain>
    </source>
</reference>
<dbReference type="GO" id="GO:0005524">
    <property type="term" value="F:ATP binding"/>
    <property type="evidence" value="ECO:0007669"/>
    <property type="project" value="UniProtKB-KW"/>
</dbReference>
<keyword evidence="6" id="KW-0547">Nucleotide-binding</keyword>
<dbReference type="Gene3D" id="3.40.50.300">
    <property type="entry name" value="P-loop containing nucleotide triphosphate hydrolases"/>
    <property type="match status" value="1"/>
</dbReference>
<proteinExistence type="predicted"/>
<accession>A0A1L5BKR7</accession>
<keyword evidence="3" id="KW-0963">Cytoplasm</keyword>
<dbReference type="Proteomes" id="UP000004550">
    <property type="component" value="Chromosome"/>
</dbReference>
<dbReference type="GO" id="GO:0000160">
    <property type="term" value="P:phosphorelay signal transduction system"/>
    <property type="evidence" value="ECO:0007669"/>
    <property type="project" value="UniProtKB-KW"/>
</dbReference>
<keyword evidence="13" id="KW-0535">Nitrogen fixation</keyword>
<dbReference type="InterPro" id="IPR003593">
    <property type="entry name" value="AAA+_ATPase"/>
</dbReference>
<evidence type="ECO:0000256" key="11">
    <source>
        <dbReference type="ARBA" id="ARBA00023159"/>
    </source>
</evidence>
<dbReference type="Pfam" id="PF02954">
    <property type="entry name" value="HTH_8"/>
    <property type="match status" value="1"/>
</dbReference>
<evidence type="ECO:0000256" key="13">
    <source>
        <dbReference type="ARBA" id="ARBA00023231"/>
    </source>
</evidence>
<keyword evidence="11" id="KW-0010">Activator</keyword>
<dbReference type="KEGG" id="sinb:SIDU_02320"/>
<dbReference type="FunFam" id="3.40.50.300:FF:000006">
    <property type="entry name" value="DNA-binding transcriptional regulator NtrC"/>
    <property type="match status" value="1"/>
</dbReference>
<dbReference type="InterPro" id="IPR025944">
    <property type="entry name" value="Sigma_54_int_dom_CS"/>
</dbReference>
<keyword evidence="7" id="KW-0067">ATP-binding</keyword>
<name>A0A1L5BKR7_SPHIB</name>
<evidence type="ECO:0000259" key="19">
    <source>
        <dbReference type="PROSITE" id="PS50110"/>
    </source>
</evidence>
<dbReference type="PROSITE" id="PS00675">
    <property type="entry name" value="SIGMA54_INTERACT_1"/>
    <property type="match status" value="1"/>
</dbReference>
<dbReference type="InterPro" id="IPR001789">
    <property type="entry name" value="Sig_transdc_resp-reg_receiver"/>
</dbReference>
<evidence type="ECO:0000256" key="7">
    <source>
        <dbReference type="ARBA" id="ARBA00022840"/>
    </source>
</evidence>
<evidence type="ECO:0000256" key="9">
    <source>
        <dbReference type="ARBA" id="ARBA00023015"/>
    </source>
</evidence>
<keyword evidence="10" id="KW-0238">DNA-binding</keyword>
<dbReference type="RefSeq" id="WP_007683955.1">
    <property type="nucleotide sequence ID" value="NZ_CP013070.1"/>
</dbReference>
<dbReference type="SMART" id="SM00382">
    <property type="entry name" value="AAA"/>
    <property type="match status" value="1"/>
</dbReference>
<dbReference type="Gene3D" id="1.10.10.60">
    <property type="entry name" value="Homeodomain-like"/>
    <property type="match status" value="1"/>
</dbReference>
<evidence type="ECO:0000256" key="10">
    <source>
        <dbReference type="ARBA" id="ARBA00023125"/>
    </source>
</evidence>
<feature type="domain" description="Response regulatory" evidence="19">
    <location>
        <begin position="8"/>
        <end position="125"/>
    </location>
</feature>
<keyword evidence="9" id="KW-0805">Transcription regulation</keyword>
<dbReference type="GO" id="GO:0043565">
    <property type="term" value="F:sequence-specific DNA binding"/>
    <property type="evidence" value="ECO:0007669"/>
    <property type="project" value="InterPro"/>
</dbReference>
<dbReference type="InterPro" id="IPR025662">
    <property type="entry name" value="Sigma_54_int_dom_ATP-bd_1"/>
</dbReference>
<evidence type="ECO:0000256" key="8">
    <source>
        <dbReference type="ARBA" id="ARBA00023012"/>
    </source>
</evidence>
<dbReference type="InterPro" id="IPR058031">
    <property type="entry name" value="AAA_lid_NorR"/>
</dbReference>
<comment type="subcellular location">
    <subcellularLocation>
        <location evidence="1">Cytoplasm</location>
    </subcellularLocation>
</comment>
<dbReference type="GO" id="GO:0006355">
    <property type="term" value="P:regulation of DNA-templated transcription"/>
    <property type="evidence" value="ECO:0007669"/>
    <property type="project" value="InterPro"/>
</dbReference>
<comment type="function">
    <text evidence="16">Member of the two-component regulatory system NtrB/NtrC, which controls expression of the nitrogen-regulated (ntr) genes in response to nitrogen limitation. Phosphorylated NtrC binds directly to DNA and stimulates the formation of open promoter-sigma54-RNA polymerase complexes.</text>
</comment>
<dbReference type="PROSITE" id="PS50045">
    <property type="entry name" value="SIGMA54_INTERACT_4"/>
    <property type="match status" value="1"/>
</dbReference>
<evidence type="ECO:0000256" key="17">
    <source>
        <dbReference type="PROSITE-ProRule" id="PRU00169"/>
    </source>
</evidence>
<evidence type="ECO:0000256" key="16">
    <source>
        <dbReference type="ARBA" id="ARBA00043886"/>
    </source>
</evidence>
<feature type="modified residue" description="4-aspartylphosphate" evidence="17">
    <location>
        <position position="60"/>
    </location>
</feature>
<sequence>MARDGVPMLMLIDDEPAQRRLVSALAARAGWRTIFANDGDTAIAMLGTQDGMRLDAVLLDQWSPSYEPTGLVRELRARRPALPILILTAHNNVAVAVEAMRAGATDYLAKPIAPERLLAALNATLNGEHGKGELRPLTEKIPAALSFEDVVGAAPQFRAALAIAAKAARARVPVLIEGESGVGKDVIARAIHAASPRHKQAMITVNCGAIPANLVESDLFGHERGAFTGAFDRQVGKFVAADMGTIFLDEVSEMPLDAQVKLLRVLQDGEVQPIGARRPIHVDVRVIAATNKRLHDEIEAGRFREDLYYRLNVVQLTIPPLRERLGDVPALCRHLLARIATQPGLRGLGLTDDALALLMQHDWPGNVRQLQNALFRAAVLCEGDALTPHDFPQIAAQIRGRGHGESRGRLHAVPQPHREAAGITLFEGDGHVRQLAEIEADVIRLAIGHYRGRMTEVARRLGIGRSTLYRKLAELGIDSAA</sequence>
<dbReference type="PROSITE" id="PS50110">
    <property type="entry name" value="RESPONSE_REGULATORY"/>
    <property type="match status" value="1"/>
</dbReference>
<dbReference type="Pfam" id="PF00158">
    <property type="entry name" value="Sigma54_activat"/>
    <property type="match status" value="1"/>
</dbReference>
<feature type="domain" description="Sigma-54 factor interaction" evidence="18">
    <location>
        <begin position="150"/>
        <end position="379"/>
    </location>
</feature>
<dbReference type="Pfam" id="PF25601">
    <property type="entry name" value="AAA_lid_14"/>
    <property type="match status" value="1"/>
</dbReference>
<dbReference type="AlphaFoldDB" id="A0A1L5BKR7"/>
<evidence type="ECO:0000313" key="20">
    <source>
        <dbReference type="EMBL" id="APL93453.1"/>
    </source>
</evidence>
<dbReference type="CDD" id="cd00009">
    <property type="entry name" value="AAA"/>
    <property type="match status" value="1"/>
</dbReference>
<evidence type="ECO:0000256" key="14">
    <source>
        <dbReference type="ARBA" id="ARBA00029881"/>
    </source>
</evidence>
<dbReference type="Gene3D" id="1.10.8.60">
    <property type="match status" value="1"/>
</dbReference>
<dbReference type="InterPro" id="IPR011006">
    <property type="entry name" value="CheY-like_superfamily"/>
</dbReference>
<evidence type="ECO:0000256" key="6">
    <source>
        <dbReference type="ARBA" id="ARBA00022741"/>
    </source>
</evidence>
<evidence type="ECO:0000256" key="1">
    <source>
        <dbReference type="ARBA" id="ARBA00004496"/>
    </source>
</evidence>
<organism evidence="20 21">
    <name type="scientific">Sphingobium indicum (strain DSM 16412 / CCM 7286 / MTCC 6364 / B90A)</name>
    <dbReference type="NCBI Taxonomy" id="861109"/>
    <lineage>
        <taxon>Bacteria</taxon>
        <taxon>Pseudomonadati</taxon>
        <taxon>Pseudomonadota</taxon>
        <taxon>Alphaproteobacteria</taxon>
        <taxon>Sphingomonadales</taxon>
        <taxon>Sphingomonadaceae</taxon>
        <taxon>Sphingobium</taxon>
    </lineage>
</organism>
<dbReference type="PANTHER" id="PTHR32071:SF95">
    <property type="entry name" value="DNA-BINDING TRANSCRIPTIONAL REGULATOR NTRC"/>
    <property type="match status" value="1"/>
</dbReference>
<dbReference type="SUPFAM" id="SSF52172">
    <property type="entry name" value="CheY-like"/>
    <property type="match status" value="1"/>
</dbReference>
<evidence type="ECO:0000256" key="12">
    <source>
        <dbReference type="ARBA" id="ARBA00023163"/>
    </source>
</evidence>
<protein>
    <recommendedName>
        <fullName evidence="2">DNA-binding transcriptional regulator NtrC</fullName>
    </recommendedName>
    <alternativeName>
        <fullName evidence="14">Nitrogen regulation protein NR(I)</fullName>
    </alternativeName>
    <alternativeName>
        <fullName evidence="15">Nitrogen regulator I</fullName>
    </alternativeName>
</protein>
<evidence type="ECO:0000256" key="5">
    <source>
        <dbReference type="ARBA" id="ARBA00022553"/>
    </source>
</evidence>
<dbReference type="InterPro" id="IPR027417">
    <property type="entry name" value="P-loop_NTPase"/>
</dbReference>
<evidence type="ECO:0000256" key="4">
    <source>
        <dbReference type="ARBA" id="ARBA00022491"/>
    </source>
</evidence>
<dbReference type="PANTHER" id="PTHR32071">
    <property type="entry name" value="TRANSCRIPTIONAL REGULATORY PROTEIN"/>
    <property type="match status" value="1"/>
</dbReference>
<dbReference type="PRINTS" id="PR01590">
    <property type="entry name" value="HTHFIS"/>
</dbReference>
<evidence type="ECO:0000259" key="18">
    <source>
        <dbReference type="PROSITE" id="PS50045"/>
    </source>
</evidence>
<dbReference type="Pfam" id="PF00072">
    <property type="entry name" value="Response_reg"/>
    <property type="match status" value="1"/>
</dbReference>
<dbReference type="SMART" id="SM00448">
    <property type="entry name" value="REC"/>
    <property type="match status" value="1"/>
</dbReference>
<dbReference type="InterPro" id="IPR009057">
    <property type="entry name" value="Homeodomain-like_sf"/>
</dbReference>
<dbReference type="Gene3D" id="3.40.50.2300">
    <property type="match status" value="1"/>
</dbReference>
<dbReference type="GO" id="GO:0005737">
    <property type="term" value="C:cytoplasm"/>
    <property type="evidence" value="ECO:0007669"/>
    <property type="project" value="UniProtKB-SubCell"/>
</dbReference>
<evidence type="ECO:0000256" key="3">
    <source>
        <dbReference type="ARBA" id="ARBA00022490"/>
    </source>
</evidence>
<keyword evidence="12" id="KW-0804">Transcription</keyword>
<evidence type="ECO:0000256" key="15">
    <source>
        <dbReference type="ARBA" id="ARBA00031910"/>
    </source>
</evidence>
<keyword evidence="4" id="KW-0678">Repressor</keyword>
<dbReference type="PROSITE" id="PS00688">
    <property type="entry name" value="SIGMA54_INTERACT_3"/>
    <property type="match status" value="1"/>
</dbReference>
<keyword evidence="8" id="KW-0902">Two-component regulatory system</keyword>
<gene>
    <name evidence="20" type="ORF">SIDU_02320</name>
</gene>
<dbReference type="InterPro" id="IPR002197">
    <property type="entry name" value="HTH_Fis"/>
</dbReference>
<evidence type="ECO:0000256" key="2">
    <source>
        <dbReference type="ARBA" id="ARBA00019059"/>
    </source>
</evidence>
<dbReference type="InterPro" id="IPR002078">
    <property type="entry name" value="Sigma_54_int"/>
</dbReference>
<dbReference type="SUPFAM" id="SSF46689">
    <property type="entry name" value="Homeodomain-like"/>
    <property type="match status" value="1"/>
</dbReference>
<keyword evidence="5 17" id="KW-0597">Phosphoprotein</keyword>
<dbReference type="SUPFAM" id="SSF52540">
    <property type="entry name" value="P-loop containing nucleoside triphosphate hydrolases"/>
    <property type="match status" value="1"/>
</dbReference>
<dbReference type="EMBL" id="CP013070">
    <property type="protein sequence ID" value="APL93453.1"/>
    <property type="molecule type" value="Genomic_DNA"/>
</dbReference>
<evidence type="ECO:0000313" key="21">
    <source>
        <dbReference type="Proteomes" id="UP000004550"/>
    </source>
</evidence>